<dbReference type="Pfam" id="PF13046">
    <property type="entry name" value="DUF3906"/>
    <property type="match status" value="1"/>
</dbReference>
<dbReference type="AlphaFoldDB" id="A0A5D4RKA6"/>
<dbReference type="EMBL" id="VTES01000002">
    <property type="protein sequence ID" value="TYS65087.1"/>
    <property type="molecule type" value="Genomic_DNA"/>
</dbReference>
<evidence type="ECO:0000313" key="4">
    <source>
        <dbReference type="Proteomes" id="UP000323732"/>
    </source>
</evidence>
<dbReference type="EMBL" id="VTER01000001">
    <property type="protein sequence ID" value="TYS51885.1"/>
    <property type="molecule type" value="Genomic_DNA"/>
</dbReference>
<sequence>MAYLYRFSVQLEEKEIAAVILAENDEAAFRQLDVELEKFYLKEPGVQEVALREKKRAAKTAGYIFDEDEKGW</sequence>
<evidence type="ECO:0000313" key="2">
    <source>
        <dbReference type="EMBL" id="TYS65087.1"/>
    </source>
</evidence>
<reference evidence="3 4" key="1">
    <citation type="submission" date="2019-08" db="EMBL/GenBank/DDBJ databases">
        <title>Bacillus genomes from the desert of Cuatro Cienegas, Coahuila.</title>
        <authorList>
            <person name="Olmedo-Alvarez G."/>
        </authorList>
    </citation>
    <scope>NUCLEOTIDE SEQUENCE [LARGE SCALE GENOMIC DNA]</scope>
    <source>
        <strain evidence="2 4">CH37_1T</strain>
        <strain evidence="1 3">CH446_14T</strain>
    </source>
</reference>
<proteinExistence type="predicted"/>
<accession>A0A5D4RKA6</accession>
<dbReference type="Proteomes" id="UP000322139">
    <property type="component" value="Unassembled WGS sequence"/>
</dbReference>
<evidence type="ECO:0000313" key="1">
    <source>
        <dbReference type="EMBL" id="TYS51885.1"/>
    </source>
</evidence>
<gene>
    <name evidence="2" type="ORF">FZD47_07005</name>
    <name evidence="1" type="ORF">FZD51_00045</name>
</gene>
<organism evidence="1 3">
    <name type="scientific">Bacillus infantis</name>
    <dbReference type="NCBI Taxonomy" id="324767"/>
    <lineage>
        <taxon>Bacteria</taxon>
        <taxon>Bacillati</taxon>
        <taxon>Bacillota</taxon>
        <taxon>Bacilli</taxon>
        <taxon>Bacillales</taxon>
        <taxon>Bacillaceae</taxon>
        <taxon>Bacillus</taxon>
    </lineage>
</organism>
<evidence type="ECO:0000313" key="3">
    <source>
        <dbReference type="Proteomes" id="UP000322139"/>
    </source>
</evidence>
<name>A0A5D4RKA6_9BACI</name>
<protein>
    <submittedName>
        <fullName evidence="1">DUF3906 family protein</fullName>
    </submittedName>
</protein>
<dbReference type="RefSeq" id="WP_094767543.1">
    <property type="nucleotide sequence ID" value="NZ_JAMYWU010000001.1"/>
</dbReference>
<comment type="caution">
    <text evidence="1">The sequence shown here is derived from an EMBL/GenBank/DDBJ whole genome shotgun (WGS) entry which is preliminary data.</text>
</comment>
<dbReference type="Proteomes" id="UP000323732">
    <property type="component" value="Unassembled WGS sequence"/>
</dbReference>
<dbReference type="InterPro" id="IPR024998">
    <property type="entry name" value="DUF3906"/>
</dbReference>